<dbReference type="PANTHER" id="PTHR37826:SF2">
    <property type="entry name" value="ZINC-RIBBON DOMAIN-CONTAINING PROTEIN"/>
    <property type="match status" value="1"/>
</dbReference>
<keyword evidence="4" id="KW-1185">Reference proteome</keyword>
<evidence type="ECO:0000313" key="3">
    <source>
        <dbReference type="EMBL" id="OQK17834.1"/>
    </source>
</evidence>
<dbReference type="InterPro" id="IPR033880">
    <property type="entry name" value="SPFH_YdjI"/>
</dbReference>
<dbReference type="InterPro" id="IPR025640">
    <property type="entry name" value="GYF_2"/>
</dbReference>
<feature type="domain" description="SPFH" evidence="1">
    <location>
        <begin position="26"/>
        <end position="236"/>
    </location>
</feature>
<protein>
    <submittedName>
        <fullName evidence="3">Antifreeze protein</fullName>
    </submittedName>
</protein>
<dbReference type="EMBL" id="LPUF01000001">
    <property type="protein sequence ID" value="OQK17834.1"/>
    <property type="molecule type" value="Genomic_DNA"/>
</dbReference>
<gene>
    <name evidence="3" type="ORF">AU255_08220</name>
</gene>
<feature type="domain" description="GYF" evidence="2">
    <location>
        <begin position="300"/>
        <end position="349"/>
    </location>
</feature>
<organism evidence="3 4">
    <name type="scientific">Methyloprofundus sedimenti</name>
    <dbReference type="NCBI Taxonomy" id="1420851"/>
    <lineage>
        <taxon>Bacteria</taxon>
        <taxon>Pseudomonadati</taxon>
        <taxon>Pseudomonadota</taxon>
        <taxon>Gammaproteobacteria</taxon>
        <taxon>Methylococcales</taxon>
        <taxon>Methylococcaceae</taxon>
        <taxon>Methyloprofundus</taxon>
    </lineage>
</organism>
<proteinExistence type="predicted"/>
<dbReference type="Pfam" id="PF13421">
    <property type="entry name" value="Band_7_1"/>
    <property type="match status" value="1"/>
</dbReference>
<dbReference type="Proteomes" id="UP000191980">
    <property type="component" value="Unassembled WGS sequence"/>
</dbReference>
<dbReference type="AlphaFoldDB" id="A0A1V8M8C2"/>
<dbReference type="CDD" id="cd03408">
    <property type="entry name" value="SPFH_like_u1"/>
    <property type="match status" value="1"/>
</dbReference>
<dbReference type="PANTHER" id="PTHR37826">
    <property type="entry name" value="FLOTILLIN BAND_7_5 DOMAIN PROTEIN"/>
    <property type="match status" value="1"/>
</dbReference>
<accession>A0A1V8M8C2</accession>
<evidence type="ECO:0000259" key="2">
    <source>
        <dbReference type="Pfam" id="PF14237"/>
    </source>
</evidence>
<name>A0A1V8M8C2_9GAMM</name>
<dbReference type="Pfam" id="PF14237">
    <property type="entry name" value="GYF_2"/>
    <property type="match status" value="1"/>
</dbReference>
<evidence type="ECO:0000259" key="1">
    <source>
        <dbReference type="Pfam" id="PF13421"/>
    </source>
</evidence>
<dbReference type="OrthoDB" id="9764015at2"/>
<dbReference type="RefSeq" id="WP_080522444.1">
    <property type="nucleotide sequence ID" value="NZ_LPUF01000001.1"/>
</dbReference>
<reference evidence="3 4" key="1">
    <citation type="submission" date="2015-12" db="EMBL/GenBank/DDBJ databases">
        <authorList>
            <person name="Shamseldin A."/>
            <person name="Moawad H."/>
            <person name="Abd El-Rahim W.M."/>
            <person name="Sadowsky M.J."/>
        </authorList>
    </citation>
    <scope>NUCLEOTIDE SEQUENCE [LARGE SCALE GENOMIC DNA]</scope>
    <source>
        <strain evidence="3 4">WF1</strain>
    </source>
</reference>
<dbReference type="SUPFAM" id="SSF117892">
    <property type="entry name" value="Band 7/SPFH domain"/>
    <property type="match status" value="1"/>
</dbReference>
<comment type="caution">
    <text evidence="3">The sequence shown here is derived from an EMBL/GenBank/DDBJ whole genome shotgun (WGS) entry which is preliminary data.</text>
</comment>
<sequence length="366" mass="40718">MGLFDKLFGEFVDVIEWLDKSSNTMVYRFERYGNEIKYGAKLTVRESQVAILVNEGKAADFFEPGLYELKTSNMPILTTLEHWPHGFQSPFKAEVYFFNMRRFVDLKWGTKNPIMLRDKEFGAVRLRAFGSYCVRINDPLTFIKEITGTNGHFSTADISDQLRNLILSRFASILGESSIPVLDLAANYDDLSEYLTTRIAPEFMEYGLEITKLLVENISLPPAVEKALDKRTSMGVIGNLKDYSEFQAAEAMQAAAENPSGGASEGIGMGIGFAMANKMGQSFTERGSATPPPIPQHTQYFIALNGQQSGPFNLADVTAKIKASTLTRDTLIWNKSLVEWTKAGKIAELSPYFPIMPPPLPTGNAE</sequence>
<dbReference type="InterPro" id="IPR036013">
    <property type="entry name" value="Band_7/SPFH_dom_sf"/>
</dbReference>
<dbReference type="Gene3D" id="3.30.479.30">
    <property type="entry name" value="Band 7 domain"/>
    <property type="match status" value="1"/>
</dbReference>
<evidence type="ECO:0000313" key="4">
    <source>
        <dbReference type="Proteomes" id="UP000191980"/>
    </source>
</evidence>
<dbReference type="STRING" id="1420851.AU255_08220"/>